<dbReference type="InterPro" id="IPR023408">
    <property type="entry name" value="MscS_beta-dom_sf"/>
</dbReference>
<dbReference type="AlphaFoldDB" id="A0ABD5NSR7"/>
<evidence type="ECO:0000256" key="5">
    <source>
        <dbReference type="ARBA" id="ARBA00022989"/>
    </source>
</evidence>
<dbReference type="Proteomes" id="UP001595846">
    <property type="component" value="Unassembled WGS sequence"/>
</dbReference>
<protein>
    <submittedName>
        <fullName evidence="10">Mechanosensitive ion channel family protein</fullName>
    </submittedName>
</protein>
<evidence type="ECO:0000256" key="4">
    <source>
        <dbReference type="ARBA" id="ARBA00022692"/>
    </source>
</evidence>
<comment type="similarity">
    <text evidence="2">Belongs to the MscS (TC 1.A.23) family.</text>
</comment>
<dbReference type="InterPro" id="IPR010920">
    <property type="entry name" value="LSM_dom_sf"/>
</dbReference>
<keyword evidence="4 7" id="KW-0812">Transmembrane</keyword>
<gene>
    <name evidence="10" type="ORF">ACFOUR_16865</name>
</gene>
<feature type="transmembrane region" description="Helical" evidence="7">
    <location>
        <begin position="34"/>
        <end position="55"/>
    </location>
</feature>
<name>A0ABD5NSR7_9EURY</name>
<dbReference type="Gene3D" id="1.10.287.1260">
    <property type="match status" value="1"/>
</dbReference>
<dbReference type="PANTHER" id="PTHR30221:SF20">
    <property type="entry name" value="SMALL-CONDUCTANCE MECHANOSENSITIVE CHANNEL"/>
    <property type="match status" value="1"/>
</dbReference>
<dbReference type="Pfam" id="PF21082">
    <property type="entry name" value="MS_channel_3rd"/>
    <property type="match status" value="1"/>
</dbReference>
<proteinExistence type="inferred from homology"/>
<evidence type="ECO:0000256" key="3">
    <source>
        <dbReference type="ARBA" id="ARBA00022475"/>
    </source>
</evidence>
<dbReference type="InterPro" id="IPR006685">
    <property type="entry name" value="MscS_channel_2nd"/>
</dbReference>
<dbReference type="EMBL" id="JBHSAQ010000014">
    <property type="protein sequence ID" value="MFC3960033.1"/>
    <property type="molecule type" value="Genomic_DNA"/>
</dbReference>
<comment type="subcellular location">
    <subcellularLocation>
        <location evidence="1">Cell membrane</location>
        <topology evidence="1">Multi-pass membrane protein</topology>
    </subcellularLocation>
</comment>
<keyword evidence="11" id="KW-1185">Reference proteome</keyword>
<keyword evidence="3" id="KW-1003">Cell membrane</keyword>
<keyword evidence="5 7" id="KW-1133">Transmembrane helix</keyword>
<keyword evidence="6 7" id="KW-0472">Membrane</keyword>
<comment type="caution">
    <text evidence="10">The sequence shown here is derived from an EMBL/GenBank/DDBJ whole genome shotgun (WGS) entry which is preliminary data.</text>
</comment>
<dbReference type="InterPro" id="IPR011066">
    <property type="entry name" value="MscS_channel_C_sf"/>
</dbReference>
<dbReference type="InterPro" id="IPR045275">
    <property type="entry name" value="MscS_archaea/bacteria_type"/>
</dbReference>
<evidence type="ECO:0000259" key="8">
    <source>
        <dbReference type="Pfam" id="PF00924"/>
    </source>
</evidence>
<dbReference type="RefSeq" id="WP_256531456.1">
    <property type="nucleotide sequence ID" value="NZ_CP101824.1"/>
</dbReference>
<evidence type="ECO:0000256" key="7">
    <source>
        <dbReference type="SAM" id="Phobius"/>
    </source>
</evidence>
<evidence type="ECO:0000259" key="9">
    <source>
        <dbReference type="Pfam" id="PF21082"/>
    </source>
</evidence>
<evidence type="ECO:0000313" key="11">
    <source>
        <dbReference type="Proteomes" id="UP001595846"/>
    </source>
</evidence>
<dbReference type="SUPFAM" id="SSF82689">
    <property type="entry name" value="Mechanosensitive channel protein MscS (YggB), C-terminal domain"/>
    <property type="match status" value="1"/>
</dbReference>
<accession>A0ABD5NSR7</accession>
<feature type="transmembrane region" description="Helical" evidence="7">
    <location>
        <begin position="102"/>
        <end position="131"/>
    </location>
</feature>
<dbReference type="InterPro" id="IPR049278">
    <property type="entry name" value="MS_channel_C"/>
</dbReference>
<dbReference type="Gene3D" id="3.30.70.100">
    <property type="match status" value="1"/>
</dbReference>
<dbReference type="Gene3D" id="2.30.30.60">
    <property type="match status" value="1"/>
</dbReference>
<sequence length="324" mass="35130">MRGVEPILRELFTSRILSTLPGPLGSVAAENERVVRVLGAIAVLVVGWYASKLVVRLAGRTVAQRIERPSVTRSVLRAIRLSVVGLALVVAAGVLGVGNVEILLSVGVLSAVLAVVLAPLIGSLIHGLFILTDRPFEIGDMIELVDQEHVGFVEDITIRYTKIVTLQNTILVVPNSDIHERDVLNYSAEDERTRVSIEFEITYESDLDRAITLAERAARSVDVVVSGGPDVRVGSARYAAGPLCDVQSYADSGIALTLRFWVKEPYKLTRARSAVARAVRAKFADAAVEFAYPHRQLVFEDAAARTTVARSEEGSSDATDERSE</sequence>
<feature type="domain" description="Mechanosensitive ion channel MscS C-terminal" evidence="9">
    <location>
        <begin position="195"/>
        <end position="289"/>
    </location>
</feature>
<evidence type="ECO:0000256" key="2">
    <source>
        <dbReference type="ARBA" id="ARBA00008017"/>
    </source>
</evidence>
<dbReference type="SUPFAM" id="SSF50182">
    <property type="entry name" value="Sm-like ribonucleoproteins"/>
    <property type="match status" value="1"/>
</dbReference>
<evidence type="ECO:0000313" key="10">
    <source>
        <dbReference type="EMBL" id="MFC3960033.1"/>
    </source>
</evidence>
<evidence type="ECO:0000256" key="6">
    <source>
        <dbReference type="ARBA" id="ARBA00023136"/>
    </source>
</evidence>
<feature type="transmembrane region" description="Helical" evidence="7">
    <location>
        <begin position="75"/>
        <end position="96"/>
    </location>
</feature>
<dbReference type="PANTHER" id="PTHR30221">
    <property type="entry name" value="SMALL-CONDUCTANCE MECHANOSENSITIVE CHANNEL"/>
    <property type="match status" value="1"/>
</dbReference>
<organism evidence="10 11">
    <name type="scientific">Halovivax cerinus</name>
    <dbReference type="NCBI Taxonomy" id="1487865"/>
    <lineage>
        <taxon>Archaea</taxon>
        <taxon>Methanobacteriati</taxon>
        <taxon>Methanobacteriota</taxon>
        <taxon>Stenosarchaea group</taxon>
        <taxon>Halobacteria</taxon>
        <taxon>Halobacteriales</taxon>
        <taxon>Natrialbaceae</taxon>
        <taxon>Halovivax</taxon>
    </lineage>
</organism>
<feature type="domain" description="Mechanosensitive ion channel MscS" evidence="8">
    <location>
        <begin position="120"/>
        <end position="187"/>
    </location>
</feature>
<reference evidence="10 11" key="1">
    <citation type="journal article" date="2019" name="Int. J. Syst. Evol. Microbiol.">
        <title>The Global Catalogue of Microorganisms (GCM) 10K type strain sequencing project: providing services to taxonomists for standard genome sequencing and annotation.</title>
        <authorList>
            <consortium name="The Broad Institute Genomics Platform"/>
            <consortium name="The Broad Institute Genome Sequencing Center for Infectious Disease"/>
            <person name="Wu L."/>
            <person name="Ma J."/>
        </authorList>
    </citation>
    <scope>NUCLEOTIDE SEQUENCE [LARGE SCALE GENOMIC DNA]</scope>
    <source>
        <strain evidence="10 11">IBRC-M 10256</strain>
    </source>
</reference>
<dbReference type="GO" id="GO:0005886">
    <property type="term" value="C:plasma membrane"/>
    <property type="evidence" value="ECO:0007669"/>
    <property type="project" value="UniProtKB-SubCell"/>
</dbReference>
<dbReference type="GeneID" id="73904197"/>
<evidence type="ECO:0000256" key="1">
    <source>
        <dbReference type="ARBA" id="ARBA00004651"/>
    </source>
</evidence>
<dbReference type="Pfam" id="PF00924">
    <property type="entry name" value="MS_channel_2nd"/>
    <property type="match status" value="1"/>
</dbReference>